<dbReference type="PROSITE" id="PS51257">
    <property type="entry name" value="PROKAR_LIPOPROTEIN"/>
    <property type="match status" value="1"/>
</dbReference>
<evidence type="ECO:0000313" key="3">
    <source>
        <dbReference type="Proteomes" id="UP000278756"/>
    </source>
</evidence>
<evidence type="ECO:0000313" key="2">
    <source>
        <dbReference type="EMBL" id="BBF81145.1"/>
    </source>
</evidence>
<dbReference type="OrthoDB" id="8480109at2"/>
<feature type="signal peptide" evidence="1">
    <location>
        <begin position="1"/>
        <end position="19"/>
    </location>
</feature>
<sequence length="169" mass="18383">MIRKALLAFVLLSAPLSLTGCGFTPVYAQKGLPGELANIDVITTDSRTGYFLRQNLVSGFNTLEGQKRYRLSVKLDEKRYDIGVGVNDIAVRSEISTTVQYSLIETATRKVLTTGTFVDTTTYDANAQSPYAGVAAQKDGQQRAATAIGERIRSELVLFFHDKKAAPAS</sequence>
<dbReference type="Gene3D" id="3.30.160.150">
    <property type="entry name" value="Lipoprotein like domain"/>
    <property type="match status" value="1"/>
</dbReference>
<proteinExistence type="predicted"/>
<name>A0A3G9G5F4_9CAUL</name>
<dbReference type="RefSeq" id="WP_126422014.1">
    <property type="nucleotide sequence ID" value="NZ_AP018827.1"/>
</dbReference>
<organism evidence="2 3">
    <name type="scientific">Asticcacaulis excentricus</name>
    <dbReference type="NCBI Taxonomy" id="78587"/>
    <lineage>
        <taxon>Bacteria</taxon>
        <taxon>Pseudomonadati</taxon>
        <taxon>Pseudomonadota</taxon>
        <taxon>Alphaproteobacteria</taxon>
        <taxon>Caulobacterales</taxon>
        <taxon>Caulobacteraceae</taxon>
        <taxon>Asticcacaulis</taxon>
    </lineage>
</organism>
<feature type="chain" id="PRO_5018041201" description="Lipoprotein" evidence="1">
    <location>
        <begin position="20"/>
        <end position="169"/>
    </location>
</feature>
<dbReference type="AlphaFoldDB" id="A0A3G9G5F4"/>
<accession>A0A3G9G5F4</accession>
<reference evidence="3" key="2">
    <citation type="journal article" date="2017" name="Plant Physiol. Biochem.">
        <title>Differential oxidative and antioxidative response of duckweed Lemna minor toward plant growth promoting/inhibiting bacteria.</title>
        <authorList>
            <person name="Ishizawa H."/>
            <person name="Kuroda M."/>
            <person name="Morikawa M."/>
            <person name="Ike M."/>
        </authorList>
    </citation>
    <scope>NUCLEOTIDE SEQUENCE [LARGE SCALE GENOMIC DNA]</scope>
    <source>
        <strain evidence="3">M6</strain>
    </source>
</reference>
<evidence type="ECO:0008006" key="4">
    <source>
        <dbReference type="Google" id="ProtNLM"/>
    </source>
</evidence>
<gene>
    <name evidence="2" type="ORF">EM6_1740</name>
</gene>
<reference evidence="3" key="1">
    <citation type="journal article" date="2017" name="Biotechnol. Biofuels">
        <title>Evaluation of environmental bacterial communities as a factor affecting the growth of duckweed Lemna minor.</title>
        <authorList>
            <person name="Ishizawa H."/>
            <person name="Kuroda M."/>
            <person name="Morikawa M."/>
            <person name="Ike M."/>
        </authorList>
    </citation>
    <scope>NUCLEOTIDE SEQUENCE [LARGE SCALE GENOMIC DNA]</scope>
    <source>
        <strain evidence="3">M6</strain>
    </source>
</reference>
<keyword evidence="1" id="KW-0732">Signal</keyword>
<dbReference type="EMBL" id="AP018827">
    <property type="protein sequence ID" value="BBF81145.1"/>
    <property type="molecule type" value="Genomic_DNA"/>
</dbReference>
<evidence type="ECO:0000256" key="1">
    <source>
        <dbReference type="SAM" id="SignalP"/>
    </source>
</evidence>
<dbReference type="Proteomes" id="UP000278756">
    <property type="component" value="Chromosome 1"/>
</dbReference>
<protein>
    <recommendedName>
        <fullName evidence="4">Lipoprotein</fullName>
    </recommendedName>
</protein>